<keyword evidence="1" id="KW-1133">Transmembrane helix</keyword>
<dbReference type="AlphaFoldDB" id="A0AAD6ZHW6"/>
<comment type="caution">
    <text evidence="2">The sequence shown here is derived from an EMBL/GenBank/DDBJ whole genome shotgun (WGS) entry which is preliminary data.</text>
</comment>
<sequence length="402" mass="44813">MAFSYTIDATDFAAAWGQVELIFYVVFVAMFVLAMYIYHCNKVTTTRYLLYSTSAMFVLGTMQITLKVVIAAIVLNTVKLAVQGGSLVRSTSVHDRLAFVRYLILNANNALTDSLFMYRCYVVWGRTLSIIFLPIAMLATTTVLGFITTVRFADYQFNSEFNPTIFASFAMSVLTNCTLTALTAGRMWWVGREVRRASNLPGTRSYNTAVVMILESGSLYSVCVIALVVSGAFLPNPSATVVNNVLTGAMPQVVNIVPTLIAVRVGLSRGIEARWIDRTSGSANARRSEIEARVQCRKHVIHFTPAIRTRRINQIEYCSASPIRSSPLLQCRQWSNLWFGLNTTNSESGQWALWSVFNTKYHTCKKNTPLKISTPTFFTEIYTGGTESQVQLLQNIPHTPDS</sequence>
<evidence type="ECO:0000313" key="2">
    <source>
        <dbReference type="EMBL" id="KAJ7323570.1"/>
    </source>
</evidence>
<proteinExistence type="predicted"/>
<keyword evidence="1" id="KW-0472">Membrane</keyword>
<feature type="transmembrane region" description="Helical" evidence="1">
    <location>
        <begin position="21"/>
        <end position="38"/>
    </location>
</feature>
<feature type="transmembrane region" description="Helical" evidence="1">
    <location>
        <begin position="50"/>
        <end position="78"/>
    </location>
</feature>
<gene>
    <name evidence="2" type="ORF">DFH08DRAFT_817605</name>
</gene>
<evidence type="ECO:0000313" key="3">
    <source>
        <dbReference type="Proteomes" id="UP001218218"/>
    </source>
</evidence>
<feature type="transmembrane region" description="Helical" evidence="1">
    <location>
        <begin position="130"/>
        <end position="153"/>
    </location>
</feature>
<accession>A0AAD6ZHW6</accession>
<dbReference type="EMBL" id="JARIHO010000046">
    <property type="protein sequence ID" value="KAJ7323570.1"/>
    <property type="molecule type" value="Genomic_DNA"/>
</dbReference>
<feature type="transmembrane region" description="Helical" evidence="1">
    <location>
        <begin position="245"/>
        <end position="267"/>
    </location>
</feature>
<name>A0AAD6ZHW6_9AGAR</name>
<protein>
    <submittedName>
        <fullName evidence="2">Uncharacterized protein</fullName>
    </submittedName>
</protein>
<reference evidence="2" key="1">
    <citation type="submission" date="2023-03" db="EMBL/GenBank/DDBJ databases">
        <title>Massive genome expansion in bonnet fungi (Mycena s.s.) driven by repeated elements and novel gene families across ecological guilds.</title>
        <authorList>
            <consortium name="Lawrence Berkeley National Laboratory"/>
            <person name="Harder C.B."/>
            <person name="Miyauchi S."/>
            <person name="Viragh M."/>
            <person name="Kuo A."/>
            <person name="Thoen E."/>
            <person name="Andreopoulos B."/>
            <person name="Lu D."/>
            <person name="Skrede I."/>
            <person name="Drula E."/>
            <person name="Henrissat B."/>
            <person name="Morin E."/>
            <person name="Kohler A."/>
            <person name="Barry K."/>
            <person name="LaButti K."/>
            <person name="Morin E."/>
            <person name="Salamov A."/>
            <person name="Lipzen A."/>
            <person name="Mereny Z."/>
            <person name="Hegedus B."/>
            <person name="Baldrian P."/>
            <person name="Stursova M."/>
            <person name="Weitz H."/>
            <person name="Taylor A."/>
            <person name="Grigoriev I.V."/>
            <person name="Nagy L.G."/>
            <person name="Martin F."/>
            <person name="Kauserud H."/>
        </authorList>
    </citation>
    <scope>NUCLEOTIDE SEQUENCE</scope>
    <source>
        <strain evidence="2">CBHHK002</strain>
    </source>
</reference>
<evidence type="ECO:0000256" key="1">
    <source>
        <dbReference type="SAM" id="Phobius"/>
    </source>
</evidence>
<feature type="transmembrane region" description="Helical" evidence="1">
    <location>
        <begin position="210"/>
        <end position="233"/>
    </location>
</feature>
<feature type="transmembrane region" description="Helical" evidence="1">
    <location>
        <begin position="165"/>
        <end position="189"/>
    </location>
</feature>
<organism evidence="2 3">
    <name type="scientific">Mycena albidolilacea</name>
    <dbReference type="NCBI Taxonomy" id="1033008"/>
    <lineage>
        <taxon>Eukaryota</taxon>
        <taxon>Fungi</taxon>
        <taxon>Dikarya</taxon>
        <taxon>Basidiomycota</taxon>
        <taxon>Agaricomycotina</taxon>
        <taxon>Agaricomycetes</taxon>
        <taxon>Agaricomycetidae</taxon>
        <taxon>Agaricales</taxon>
        <taxon>Marasmiineae</taxon>
        <taxon>Mycenaceae</taxon>
        <taxon>Mycena</taxon>
    </lineage>
</organism>
<dbReference type="Proteomes" id="UP001218218">
    <property type="component" value="Unassembled WGS sequence"/>
</dbReference>
<keyword evidence="1" id="KW-0812">Transmembrane</keyword>
<keyword evidence="3" id="KW-1185">Reference proteome</keyword>